<keyword evidence="6" id="KW-1185">Reference proteome</keyword>
<dbReference type="PANTHER" id="PTHR41532:SF1">
    <property type="entry name" value="FIXS PROTEIN"/>
    <property type="match status" value="1"/>
</dbReference>
<evidence type="ECO:0000313" key="5">
    <source>
        <dbReference type="Proteomes" id="UP000234914"/>
    </source>
</evidence>
<feature type="compositionally biased region" description="Polar residues" evidence="1">
    <location>
        <begin position="53"/>
        <end position="66"/>
    </location>
</feature>
<proteinExistence type="predicted"/>
<evidence type="ECO:0000313" key="3">
    <source>
        <dbReference type="EMBL" id="PKZ70006.1"/>
    </source>
</evidence>
<sequence>MQSMYFLIPISLVLFVLGIFAIYYAIKSRQFDDLDNESQRVILDDRQFRREQLGQNPAKPSSSQPPKIQDPTDEQK</sequence>
<dbReference type="InterPro" id="IPR004714">
    <property type="entry name" value="Cyt_oxidase_maturation_cbb3"/>
</dbReference>
<reference evidence="4 6" key="2">
    <citation type="submission" date="2018-06" db="EMBL/GenBank/DDBJ databases">
        <authorList>
            <consortium name="Pathogen Informatics"/>
            <person name="Doyle S."/>
        </authorList>
    </citation>
    <scope>NUCLEOTIDE SEQUENCE [LARGE SCALE GENOMIC DNA]</scope>
    <source>
        <strain evidence="4 6">NCTC10465</strain>
    </source>
</reference>
<gene>
    <name evidence="3" type="primary">ccoS</name>
    <name evidence="3" type="ORF">CYJ96_01295</name>
    <name evidence="4" type="ORF">NCTC10465_01044</name>
</gene>
<dbReference type="GeneID" id="35779620"/>
<protein>
    <submittedName>
        <fullName evidence="3">Cbb3-type cytochrome oxidase assembly protein CcoS</fullName>
    </submittedName>
</protein>
<dbReference type="NCBIfam" id="TIGR00847">
    <property type="entry name" value="ccoS"/>
    <property type="match status" value="1"/>
</dbReference>
<feature type="region of interest" description="Disordered" evidence="1">
    <location>
        <begin position="50"/>
        <end position="76"/>
    </location>
</feature>
<organism evidence="3 5">
    <name type="scientific">Faucicola osloensis</name>
    <name type="common">Moraxella osloensis</name>
    <dbReference type="NCBI Taxonomy" id="34062"/>
    <lineage>
        <taxon>Bacteria</taxon>
        <taxon>Pseudomonadati</taxon>
        <taxon>Pseudomonadota</taxon>
        <taxon>Gammaproteobacteria</taxon>
        <taxon>Moraxellales</taxon>
        <taxon>Moraxellaceae</taxon>
        <taxon>Faucicola</taxon>
    </lineage>
</organism>
<dbReference type="AlphaFoldDB" id="A0A109WBA0"/>
<keyword evidence="2" id="KW-0812">Transmembrane</keyword>
<dbReference type="Proteomes" id="UP000255230">
    <property type="component" value="Unassembled WGS sequence"/>
</dbReference>
<accession>A0A109WBA0</accession>
<dbReference type="EMBL" id="UGPY01000001">
    <property type="protein sequence ID" value="STY97262.1"/>
    <property type="molecule type" value="Genomic_DNA"/>
</dbReference>
<evidence type="ECO:0000256" key="2">
    <source>
        <dbReference type="SAM" id="Phobius"/>
    </source>
</evidence>
<evidence type="ECO:0000256" key="1">
    <source>
        <dbReference type="SAM" id="MobiDB-lite"/>
    </source>
</evidence>
<dbReference type="KEGG" id="mos:AXE82_02135"/>
<dbReference type="RefSeq" id="WP_050325577.1">
    <property type="nucleotide sequence ID" value="NZ_CBCRZU010000011.1"/>
</dbReference>
<dbReference type="EMBL" id="PKJS01000001">
    <property type="protein sequence ID" value="PKZ70006.1"/>
    <property type="molecule type" value="Genomic_DNA"/>
</dbReference>
<dbReference type="PANTHER" id="PTHR41532">
    <property type="entry name" value="FIXS PROTEIN"/>
    <property type="match status" value="1"/>
</dbReference>
<evidence type="ECO:0000313" key="4">
    <source>
        <dbReference type="EMBL" id="STY97262.1"/>
    </source>
</evidence>
<keyword evidence="2" id="KW-1133">Transmembrane helix</keyword>
<evidence type="ECO:0000313" key="6">
    <source>
        <dbReference type="Proteomes" id="UP000255230"/>
    </source>
</evidence>
<keyword evidence="2" id="KW-0472">Membrane</keyword>
<feature type="transmembrane region" description="Helical" evidence="2">
    <location>
        <begin position="6"/>
        <end position="26"/>
    </location>
</feature>
<dbReference type="Proteomes" id="UP000234914">
    <property type="component" value="Unassembled WGS sequence"/>
</dbReference>
<reference evidence="3 5" key="1">
    <citation type="submission" date="2017-12" db="EMBL/GenBank/DDBJ databases">
        <title>Phylogenetic diversity of female urinary microbiome.</title>
        <authorList>
            <person name="Thomas-White K."/>
            <person name="Wolfe A.J."/>
        </authorList>
    </citation>
    <scope>NUCLEOTIDE SEQUENCE [LARGE SCALE GENOMIC DNA]</scope>
    <source>
        <strain evidence="3 5">UMB0416</strain>
    </source>
</reference>
<dbReference type="Pfam" id="PF03597">
    <property type="entry name" value="FixS"/>
    <property type="match status" value="1"/>
</dbReference>
<name>A0A109WBA0_FAUOS</name>